<evidence type="ECO:0000313" key="2">
    <source>
        <dbReference type="Proteomes" id="UP000501802"/>
    </source>
</evidence>
<dbReference type="RefSeq" id="WP_167211399.1">
    <property type="nucleotide sequence ID" value="NZ_CP050063.1"/>
</dbReference>
<accession>A0A6G9AQX8</accession>
<keyword evidence="2" id="KW-1185">Reference proteome</keyword>
<dbReference type="EMBL" id="CP050063">
    <property type="protein sequence ID" value="QIP14739.1"/>
    <property type="molecule type" value="Genomic_DNA"/>
</dbReference>
<reference evidence="1 2" key="1">
    <citation type="submission" date="2020-03" db="EMBL/GenBank/DDBJ databases">
        <authorList>
            <person name="Kim M.K."/>
        </authorList>
    </citation>
    <scope>NUCLEOTIDE SEQUENCE [LARGE SCALE GENOMIC DNA]</scope>
    <source>
        <strain evidence="1 2">BT328</strain>
    </source>
</reference>
<protein>
    <submittedName>
        <fullName evidence="1">Uncharacterized protein</fullName>
    </submittedName>
</protein>
<dbReference type="AlphaFoldDB" id="A0A6G9AQX8"/>
<proteinExistence type="predicted"/>
<gene>
    <name evidence="1" type="ORF">G8759_20020</name>
</gene>
<dbReference type="KEGG" id="spib:G8759_20020"/>
<name>A0A6G9AQX8_9BACT</name>
<organism evidence="1 2">
    <name type="scientific">Spirosoma aureum</name>
    <dbReference type="NCBI Taxonomy" id="2692134"/>
    <lineage>
        <taxon>Bacteria</taxon>
        <taxon>Pseudomonadati</taxon>
        <taxon>Bacteroidota</taxon>
        <taxon>Cytophagia</taxon>
        <taxon>Cytophagales</taxon>
        <taxon>Cytophagaceae</taxon>
        <taxon>Spirosoma</taxon>
    </lineage>
</organism>
<dbReference type="Proteomes" id="UP000501802">
    <property type="component" value="Chromosome"/>
</dbReference>
<evidence type="ECO:0000313" key="1">
    <source>
        <dbReference type="EMBL" id="QIP14739.1"/>
    </source>
</evidence>
<sequence>MASSEKTTHDAFDILVNDPYYWSLTGLPTADRRQAAFMLKNGKGITLDRKEALLEKAGFLVKQEKIWILPG</sequence>